<evidence type="ECO:0000313" key="3">
    <source>
        <dbReference type="EMBL" id="MEB3513835.1"/>
    </source>
</evidence>
<keyword evidence="2" id="KW-0472">Membrane</keyword>
<dbReference type="Pfam" id="PF06210">
    <property type="entry name" value="DUF1003"/>
    <property type="match status" value="1"/>
</dbReference>
<keyword evidence="4" id="KW-1185">Reference proteome</keyword>
<accession>A0ABU6B2C0</accession>
<comment type="caution">
    <text evidence="3">The sequence shown here is derived from an EMBL/GenBank/DDBJ whole genome shotgun (WGS) entry which is preliminary data.</text>
</comment>
<organism evidence="3 4">
    <name type="scientific">Nocardia implantans</name>
    <dbReference type="NCBI Taxonomy" id="3108168"/>
    <lineage>
        <taxon>Bacteria</taxon>
        <taxon>Bacillati</taxon>
        <taxon>Actinomycetota</taxon>
        <taxon>Actinomycetes</taxon>
        <taxon>Mycobacteriales</taxon>
        <taxon>Nocardiaceae</taxon>
        <taxon>Nocardia</taxon>
    </lineage>
</organism>
<keyword evidence="2" id="KW-1133">Transmembrane helix</keyword>
<evidence type="ECO:0000313" key="4">
    <source>
        <dbReference type="Proteomes" id="UP001348098"/>
    </source>
</evidence>
<evidence type="ECO:0000256" key="1">
    <source>
        <dbReference type="SAM" id="MobiDB-lite"/>
    </source>
</evidence>
<proteinExistence type="predicted"/>
<dbReference type="RefSeq" id="WP_195082126.1">
    <property type="nucleotide sequence ID" value="NZ_JAYESH010000009.1"/>
</dbReference>
<feature type="region of interest" description="Disordered" evidence="1">
    <location>
        <begin position="165"/>
        <end position="216"/>
    </location>
</feature>
<dbReference type="PANTHER" id="PTHR41386:SF1">
    <property type="entry name" value="MEMBRANE PROTEIN"/>
    <property type="match status" value="1"/>
</dbReference>
<gene>
    <name evidence="3" type="ORF">U3653_27730</name>
</gene>
<keyword evidence="2" id="KW-0812">Transmembrane</keyword>
<reference evidence="3 4" key="1">
    <citation type="submission" date="2023-12" db="EMBL/GenBank/DDBJ databases">
        <title>novel species in genus Nocarida.</title>
        <authorList>
            <person name="Li Z."/>
        </authorList>
    </citation>
    <scope>NUCLEOTIDE SEQUENCE [LARGE SCALE GENOMIC DNA]</scope>
    <source>
        <strain evidence="3 4">CDC186</strain>
    </source>
</reference>
<sequence>MSENDPGARLGPSRARQRLETPVESRFRFEWDAEALARSSERVARFLGTGRYLAVQTIVVLVWIAVNVFVVALRWDPYPFILLNLAFSTQAAYAAPLILLAQNRQDNRDRVALEEDRVRAAQTKADTEFLARELASLRIAVGEVATRDYLRRELEELKGILDRIESAESPDQEARAESGAKGGRKKSSGRKAAPAGVSPSISPDQPEIPNKDLTGG</sequence>
<name>A0ABU6B2C0_9NOCA</name>
<dbReference type="PANTHER" id="PTHR41386">
    <property type="entry name" value="INTEGRAL MEMBRANE PROTEIN-RELATED"/>
    <property type="match status" value="1"/>
</dbReference>
<dbReference type="InterPro" id="IPR010406">
    <property type="entry name" value="DUF1003"/>
</dbReference>
<feature type="transmembrane region" description="Helical" evidence="2">
    <location>
        <begin position="81"/>
        <end position="101"/>
    </location>
</feature>
<protein>
    <submittedName>
        <fullName evidence="3">DUF1003 domain-containing protein</fullName>
    </submittedName>
</protein>
<dbReference type="EMBL" id="JAYKYQ010000013">
    <property type="protein sequence ID" value="MEB3513835.1"/>
    <property type="molecule type" value="Genomic_DNA"/>
</dbReference>
<feature type="compositionally biased region" description="Basic and acidic residues" evidence="1">
    <location>
        <begin position="165"/>
        <end position="178"/>
    </location>
</feature>
<dbReference type="Proteomes" id="UP001348098">
    <property type="component" value="Unassembled WGS sequence"/>
</dbReference>
<evidence type="ECO:0000256" key="2">
    <source>
        <dbReference type="SAM" id="Phobius"/>
    </source>
</evidence>
<feature type="transmembrane region" description="Helical" evidence="2">
    <location>
        <begin position="52"/>
        <end position="75"/>
    </location>
</feature>